<feature type="domain" description="Glyoxalase/fosfomycin resistance/dioxygenase" evidence="2">
    <location>
        <begin position="2"/>
        <end position="59"/>
    </location>
</feature>
<dbReference type="InterPro" id="IPR029068">
    <property type="entry name" value="Glyas_Bleomycin-R_OHBP_Dase"/>
</dbReference>
<reference evidence="4" key="1">
    <citation type="submission" date="2023-07" db="EMBL/GenBank/DDBJ databases">
        <title>Novel species in the genus Lipingzhangella isolated from Sambhar Salt Lake.</title>
        <authorList>
            <person name="Jiya N."/>
            <person name="Kajale S."/>
            <person name="Sharma A."/>
        </authorList>
    </citation>
    <scope>NUCLEOTIDE SEQUENCE [LARGE SCALE GENOMIC DNA]</scope>
    <source>
        <strain evidence="4">LS1_29</strain>
    </source>
</reference>
<gene>
    <name evidence="3" type="ORF">RIF23_11070</name>
</gene>
<dbReference type="EMBL" id="JAVLVT010000004">
    <property type="protein sequence ID" value="MDS1270842.1"/>
    <property type="molecule type" value="Genomic_DNA"/>
</dbReference>
<evidence type="ECO:0000256" key="1">
    <source>
        <dbReference type="SAM" id="MobiDB-lite"/>
    </source>
</evidence>
<dbReference type="Proteomes" id="UP001250214">
    <property type="component" value="Unassembled WGS sequence"/>
</dbReference>
<sequence length="92" mass="10188">MVIYSDRIDECISFYSRLGLHFEKEQHGQGPQHYAAVLGDETVVEIYPANGHPTERIRLGMALSGGHADPKLAPGRHVITDPEGRKVDIHVS</sequence>
<keyword evidence="4" id="KW-1185">Reference proteome</keyword>
<protein>
    <submittedName>
        <fullName evidence="3">Glyoxalase/bleomycin resistance/dioxygenase family protein</fullName>
    </submittedName>
</protein>
<evidence type="ECO:0000259" key="2">
    <source>
        <dbReference type="Pfam" id="PF00903"/>
    </source>
</evidence>
<dbReference type="Pfam" id="PF00903">
    <property type="entry name" value="Glyoxalase"/>
    <property type="match status" value="1"/>
</dbReference>
<feature type="compositionally biased region" description="Basic and acidic residues" evidence="1">
    <location>
        <begin position="78"/>
        <end position="92"/>
    </location>
</feature>
<evidence type="ECO:0000313" key="4">
    <source>
        <dbReference type="Proteomes" id="UP001250214"/>
    </source>
</evidence>
<comment type="caution">
    <text evidence="3">The sequence shown here is derived from an EMBL/GenBank/DDBJ whole genome shotgun (WGS) entry which is preliminary data.</text>
</comment>
<organism evidence="3 4">
    <name type="scientific">Lipingzhangella rawalii</name>
    <dbReference type="NCBI Taxonomy" id="2055835"/>
    <lineage>
        <taxon>Bacteria</taxon>
        <taxon>Bacillati</taxon>
        <taxon>Actinomycetota</taxon>
        <taxon>Actinomycetes</taxon>
        <taxon>Streptosporangiales</taxon>
        <taxon>Nocardiopsidaceae</taxon>
        <taxon>Lipingzhangella</taxon>
    </lineage>
</organism>
<accession>A0ABU2H787</accession>
<proteinExistence type="predicted"/>
<feature type="region of interest" description="Disordered" evidence="1">
    <location>
        <begin position="70"/>
        <end position="92"/>
    </location>
</feature>
<dbReference type="Gene3D" id="3.10.180.10">
    <property type="entry name" value="2,3-Dihydroxybiphenyl 1,2-Dioxygenase, domain 1"/>
    <property type="match status" value="1"/>
</dbReference>
<dbReference type="InterPro" id="IPR004360">
    <property type="entry name" value="Glyas_Fos-R_dOase_dom"/>
</dbReference>
<evidence type="ECO:0000313" key="3">
    <source>
        <dbReference type="EMBL" id="MDS1270842.1"/>
    </source>
</evidence>
<name>A0ABU2H787_9ACTN</name>